<dbReference type="InterPro" id="IPR002401">
    <property type="entry name" value="Cyt_P450_E_grp-I"/>
</dbReference>
<keyword evidence="4 8" id="KW-0560">Oxidoreductase</keyword>
<dbReference type="EMBL" id="JAOPGA020000776">
    <property type="protein sequence ID" value="KAL0481598.1"/>
    <property type="molecule type" value="Genomic_DNA"/>
</dbReference>
<dbReference type="Pfam" id="PF00067">
    <property type="entry name" value="p450"/>
    <property type="match status" value="1"/>
</dbReference>
<dbReference type="AlphaFoldDB" id="A0AAW2YXQ3"/>
<organism evidence="10 11">
    <name type="scientific">Acrasis kona</name>
    <dbReference type="NCBI Taxonomy" id="1008807"/>
    <lineage>
        <taxon>Eukaryota</taxon>
        <taxon>Discoba</taxon>
        <taxon>Heterolobosea</taxon>
        <taxon>Tetramitia</taxon>
        <taxon>Eutetramitia</taxon>
        <taxon>Acrasidae</taxon>
        <taxon>Acrasis</taxon>
    </lineage>
</organism>
<reference evidence="10 11" key="1">
    <citation type="submission" date="2024-03" db="EMBL/GenBank/DDBJ databases">
        <title>The Acrasis kona genome and developmental transcriptomes reveal deep origins of eukaryotic multicellular pathways.</title>
        <authorList>
            <person name="Sheikh S."/>
            <person name="Fu C.-J."/>
            <person name="Brown M.W."/>
            <person name="Baldauf S.L."/>
        </authorList>
    </citation>
    <scope>NUCLEOTIDE SEQUENCE [LARGE SCALE GENOMIC DNA]</scope>
    <source>
        <strain evidence="10 11">ATCC MYA-3509</strain>
    </source>
</reference>
<dbReference type="Pfam" id="PF00258">
    <property type="entry name" value="Flavodoxin_1"/>
    <property type="match status" value="1"/>
</dbReference>
<dbReference type="Gene3D" id="3.40.50.360">
    <property type="match status" value="1"/>
</dbReference>
<evidence type="ECO:0000256" key="7">
    <source>
        <dbReference type="PIRSR" id="PIRSR602401-1"/>
    </source>
</evidence>
<keyword evidence="3 7" id="KW-0479">Metal-binding</keyword>
<dbReference type="InterPro" id="IPR008254">
    <property type="entry name" value="Flavodoxin/NO_synth"/>
</dbReference>
<dbReference type="InterPro" id="IPR036396">
    <property type="entry name" value="Cyt_P450_sf"/>
</dbReference>
<evidence type="ECO:0000313" key="10">
    <source>
        <dbReference type="EMBL" id="KAL0481598.1"/>
    </source>
</evidence>
<dbReference type="GO" id="GO:0010181">
    <property type="term" value="F:FMN binding"/>
    <property type="evidence" value="ECO:0007669"/>
    <property type="project" value="InterPro"/>
</dbReference>
<evidence type="ECO:0000259" key="9">
    <source>
        <dbReference type="PROSITE" id="PS50902"/>
    </source>
</evidence>
<dbReference type="Proteomes" id="UP001431209">
    <property type="component" value="Unassembled WGS sequence"/>
</dbReference>
<keyword evidence="11" id="KW-1185">Reference proteome</keyword>
<evidence type="ECO:0000256" key="1">
    <source>
        <dbReference type="ARBA" id="ARBA00010617"/>
    </source>
</evidence>
<evidence type="ECO:0000313" key="11">
    <source>
        <dbReference type="Proteomes" id="UP001431209"/>
    </source>
</evidence>
<dbReference type="PRINTS" id="PR00463">
    <property type="entry name" value="EP450I"/>
</dbReference>
<proteinExistence type="inferred from homology"/>
<dbReference type="PANTHER" id="PTHR24291">
    <property type="entry name" value="CYTOCHROME P450 FAMILY 4"/>
    <property type="match status" value="1"/>
</dbReference>
<keyword evidence="2 7" id="KW-0349">Heme</keyword>
<dbReference type="GO" id="GO:0016705">
    <property type="term" value="F:oxidoreductase activity, acting on paired donors, with incorporation or reduction of molecular oxygen"/>
    <property type="evidence" value="ECO:0007669"/>
    <property type="project" value="InterPro"/>
</dbReference>
<name>A0AAW2YXQ3_9EUKA</name>
<feature type="domain" description="Flavodoxin-like" evidence="9">
    <location>
        <begin position="315"/>
        <end position="457"/>
    </location>
</feature>
<dbReference type="PROSITE" id="PS50902">
    <property type="entry name" value="FLAVODOXIN_LIKE"/>
    <property type="match status" value="1"/>
</dbReference>
<dbReference type="PROSITE" id="PS00086">
    <property type="entry name" value="CYTOCHROME_P450"/>
    <property type="match status" value="1"/>
</dbReference>
<dbReference type="GO" id="GO:0020037">
    <property type="term" value="F:heme binding"/>
    <property type="evidence" value="ECO:0007669"/>
    <property type="project" value="InterPro"/>
</dbReference>
<evidence type="ECO:0000256" key="2">
    <source>
        <dbReference type="ARBA" id="ARBA00022617"/>
    </source>
</evidence>
<evidence type="ECO:0000256" key="4">
    <source>
        <dbReference type="ARBA" id="ARBA00023002"/>
    </source>
</evidence>
<protein>
    <submittedName>
        <fullName evidence="10">Bifunctional P-450/NADPH-P450 reductase</fullName>
    </submittedName>
</protein>
<dbReference type="SUPFAM" id="SSF48264">
    <property type="entry name" value="Cytochrome P450"/>
    <property type="match status" value="1"/>
</dbReference>
<comment type="similarity">
    <text evidence="1 8">Belongs to the cytochrome P450 family.</text>
</comment>
<keyword evidence="6 8" id="KW-0503">Monooxygenase</keyword>
<dbReference type="Gene3D" id="1.10.630.10">
    <property type="entry name" value="Cytochrome P450"/>
    <property type="match status" value="1"/>
</dbReference>
<feature type="binding site" description="axial binding residue" evidence="7">
    <location>
        <position position="234"/>
    </location>
    <ligand>
        <name>heme</name>
        <dbReference type="ChEBI" id="CHEBI:30413"/>
    </ligand>
    <ligandPart>
        <name>Fe</name>
        <dbReference type="ChEBI" id="CHEBI:18248"/>
    </ligandPart>
</feature>
<comment type="caution">
    <text evidence="10">The sequence shown here is derived from an EMBL/GenBank/DDBJ whole genome shotgun (WGS) entry which is preliminary data.</text>
</comment>
<dbReference type="GO" id="GO:0004497">
    <property type="term" value="F:monooxygenase activity"/>
    <property type="evidence" value="ECO:0007669"/>
    <property type="project" value="UniProtKB-KW"/>
</dbReference>
<evidence type="ECO:0000256" key="3">
    <source>
        <dbReference type="ARBA" id="ARBA00022723"/>
    </source>
</evidence>
<evidence type="ECO:0000256" key="5">
    <source>
        <dbReference type="ARBA" id="ARBA00023004"/>
    </source>
</evidence>
<comment type="cofactor">
    <cofactor evidence="7">
        <name>heme</name>
        <dbReference type="ChEBI" id="CHEBI:30413"/>
    </cofactor>
</comment>
<dbReference type="InterPro" id="IPR050196">
    <property type="entry name" value="Cytochrome_P450_Monoox"/>
</dbReference>
<dbReference type="InterPro" id="IPR017972">
    <property type="entry name" value="Cyt_P450_CS"/>
</dbReference>
<keyword evidence="5 7" id="KW-0408">Iron</keyword>
<dbReference type="SUPFAM" id="SSF52218">
    <property type="entry name" value="Flavoproteins"/>
    <property type="match status" value="1"/>
</dbReference>
<evidence type="ECO:0000256" key="8">
    <source>
        <dbReference type="RuleBase" id="RU000461"/>
    </source>
</evidence>
<dbReference type="InterPro" id="IPR001128">
    <property type="entry name" value="Cyt_P450"/>
</dbReference>
<dbReference type="PANTHER" id="PTHR24291:SF50">
    <property type="entry name" value="BIFUNCTIONAL ALBAFLAVENONE MONOOXYGENASE_TERPENE SYNTHASE"/>
    <property type="match status" value="1"/>
</dbReference>
<dbReference type="PRINTS" id="PR00385">
    <property type="entry name" value="P450"/>
</dbReference>
<sequence length="457" mass="51604">MHPFVHAMVEALSEAGKKTRRLNIAKVFMKRTQQLYQRNIKLMFKVADDVIQERKKNPTNECNDLLNKMLNGRDPVTGQGLTDENIRYQLITFLIAGHETTSGLLSFCLHALCKNQEAYKKAQEEVDTVLGSEKLQPHHLPKLVYLDQVLKETLRLWPTAPAFAVKPDKDELVGSKYKIEKDEVTIVLIPLVHRDKKVWGEDAEEFKPERMSAEKFAALPKHAWKPFGNGSRSCIGRGFAWQESLMVLAKVLQKFNIQPHDSSYELNIKETLTWKPEGFFMKVSPRNVLVQETSTKTSPPNSPTQEASKISRGPLYILFGSNSGSCESFANTIEKDATQKGFKTKLAHLNEHTGNVPSDAPVLIITASYEGKPTEDANQFYDWIRKVPDNSLTGIKYAVLGCGHTDWVDSYQRVPTQIDSNLERVGSTRLNEESRSKRCCRHDERTLITGGKPSGTC</sequence>
<dbReference type="InterPro" id="IPR029039">
    <property type="entry name" value="Flavoprotein-like_sf"/>
</dbReference>
<gene>
    <name evidence="10" type="ORF">AKO1_012500</name>
</gene>
<accession>A0AAW2YXQ3</accession>
<evidence type="ECO:0000256" key="6">
    <source>
        <dbReference type="ARBA" id="ARBA00023033"/>
    </source>
</evidence>
<dbReference type="GO" id="GO:0005506">
    <property type="term" value="F:iron ion binding"/>
    <property type="evidence" value="ECO:0007669"/>
    <property type="project" value="InterPro"/>
</dbReference>